<accession>A0ACC4E9Q1</accession>
<evidence type="ECO:0000313" key="2">
    <source>
        <dbReference type="Proteomes" id="UP001638806"/>
    </source>
</evidence>
<protein>
    <submittedName>
        <fullName evidence="1">Uncharacterized protein</fullName>
    </submittedName>
</protein>
<reference evidence="1" key="1">
    <citation type="submission" date="2024-12" db="EMBL/GenBank/DDBJ databases">
        <title>Comparative genomics and development of molecular markers within Purpureocillium lilacinum and among Purpureocillium species.</title>
        <authorList>
            <person name="Yeh Z.-Y."/>
            <person name="Ni N.-T."/>
            <person name="Lo P.-H."/>
            <person name="Mushyakhwo K."/>
            <person name="Lin C.-F."/>
            <person name="Nai Y.-S."/>
        </authorList>
    </citation>
    <scope>NUCLEOTIDE SEQUENCE</scope>
    <source>
        <strain evidence="1">NCHU-NPUST-175</strain>
    </source>
</reference>
<sequence>MLLPFAGAKISEGGQLQHRQTRQVGGPGQTTETGSRCLTFPYICILTHFLLRSAASIALVNHLRQTHPPKRLCRRLPRAIPDPTHRPLASPAGKGYLPLRIPKHVTGACGVGLPGTDKPCNDDVAPRVQSHSQPSPAPRRRPQDTCSPGATFAPGSPAAASAAATADGADKRPRSGTDGTSSFQLACCVRVSQSPEDVGHLCQGREGRVPPCTMLLAHQRRRRWRGVAKAGTWRNRAGGLCDATPAAHRCSTVGSR</sequence>
<dbReference type="EMBL" id="JBGNUJ010000002">
    <property type="protein sequence ID" value="KAL3964469.1"/>
    <property type="molecule type" value="Genomic_DNA"/>
</dbReference>
<name>A0ACC4E9Q1_PURLI</name>
<organism evidence="1 2">
    <name type="scientific">Purpureocillium lilacinum</name>
    <name type="common">Paecilomyces lilacinus</name>
    <dbReference type="NCBI Taxonomy" id="33203"/>
    <lineage>
        <taxon>Eukaryota</taxon>
        <taxon>Fungi</taxon>
        <taxon>Dikarya</taxon>
        <taxon>Ascomycota</taxon>
        <taxon>Pezizomycotina</taxon>
        <taxon>Sordariomycetes</taxon>
        <taxon>Hypocreomycetidae</taxon>
        <taxon>Hypocreales</taxon>
        <taxon>Ophiocordycipitaceae</taxon>
        <taxon>Purpureocillium</taxon>
    </lineage>
</organism>
<gene>
    <name evidence="1" type="ORF">ACCO45_001473</name>
</gene>
<comment type="caution">
    <text evidence="1">The sequence shown here is derived from an EMBL/GenBank/DDBJ whole genome shotgun (WGS) entry which is preliminary data.</text>
</comment>
<evidence type="ECO:0000313" key="1">
    <source>
        <dbReference type="EMBL" id="KAL3964469.1"/>
    </source>
</evidence>
<dbReference type="Proteomes" id="UP001638806">
    <property type="component" value="Unassembled WGS sequence"/>
</dbReference>
<proteinExistence type="predicted"/>
<keyword evidence="2" id="KW-1185">Reference proteome</keyword>